<gene>
    <name evidence="1" type="ORF">MML48_5g00015308</name>
</gene>
<evidence type="ECO:0000313" key="2">
    <source>
        <dbReference type="Proteomes" id="UP001056778"/>
    </source>
</evidence>
<dbReference type="Proteomes" id="UP001056778">
    <property type="component" value="Chromosome 5"/>
</dbReference>
<organism evidence="1 2">
    <name type="scientific">Holotrichia oblita</name>
    <name type="common">Chafer beetle</name>
    <dbReference type="NCBI Taxonomy" id="644536"/>
    <lineage>
        <taxon>Eukaryota</taxon>
        <taxon>Metazoa</taxon>
        <taxon>Ecdysozoa</taxon>
        <taxon>Arthropoda</taxon>
        <taxon>Hexapoda</taxon>
        <taxon>Insecta</taxon>
        <taxon>Pterygota</taxon>
        <taxon>Neoptera</taxon>
        <taxon>Endopterygota</taxon>
        <taxon>Coleoptera</taxon>
        <taxon>Polyphaga</taxon>
        <taxon>Scarabaeiformia</taxon>
        <taxon>Scarabaeidae</taxon>
        <taxon>Melolonthinae</taxon>
        <taxon>Holotrichia</taxon>
    </lineage>
</organism>
<comment type="caution">
    <text evidence="1">The sequence shown here is derived from an EMBL/GenBank/DDBJ whole genome shotgun (WGS) entry which is preliminary data.</text>
</comment>
<reference evidence="1" key="1">
    <citation type="submission" date="2022-04" db="EMBL/GenBank/DDBJ databases">
        <title>Chromosome-scale genome assembly of Holotrichia oblita Faldermann.</title>
        <authorList>
            <person name="Rongchong L."/>
        </authorList>
    </citation>
    <scope>NUCLEOTIDE SEQUENCE</scope>
    <source>
        <strain evidence="1">81SQS9</strain>
    </source>
</reference>
<sequence length="453" mass="51583">MAVMNDEFLLQCICNYRPLYDITDKNYHPRQITENCWEIVSKSMKHSVADCKKRYKVSVKNITARKRKKLYYRVVDQQPAVVITISNLMAMNNDKDIAVDDRNSYSNDHENSQSCILGNQDDVLDTCEENVTETSLVVNTQNNIEDYSSQASQSLTSALYDNGNINNSRTPRKRKSEQDTTIEMVKVVIDINSTIGRIVKQRNTNNTTATFCQYLESELYNLPKERSDEFIDQIERFKAQTAELPESQGGSENGITFQLKYRPEQAHMDQINRLAELERRIHRLEVVLGASNEKLTRLSTITSKGSLLEAAQQLSATASMLDSAQLDHIEGRLTALTQKLEAVAENRKQISNDTEGDEKVQELYNIVKANEHVSKILPETVERLTALKALHEKATDFATSLTQIELLQSEISSNVENNKNLLQGVQESFANNLNEINKTVMSLDRRIKEIKKH</sequence>
<protein>
    <submittedName>
        <fullName evidence="1">Dynactin subunit</fullName>
    </submittedName>
</protein>
<evidence type="ECO:0000313" key="1">
    <source>
        <dbReference type="EMBL" id="KAI4461582.1"/>
    </source>
</evidence>
<dbReference type="EMBL" id="CM043019">
    <property type="protein sequence ID" value="KAI4461582.1"/>
    <property type="molecule type" value="Genomic_DNA"/>
</dbReference>
<accession>A0ACB9T482</accession>
<keyword evidence="2" id="KW-1185">Reference proteome</keyword>
<proteinExistence type="predicted"/>
<name>A0ACB9T482_HOLOL</name>